<dbReference type="RefSeq" id="WP_231146023.1">
    <property type="nucleotide sequence ID" value="NZ_CP088103.1"/>
</dbReference>
<name>A0ABY3R1T7_9BRAD</name>
<evidence type="ECO:0000256" key="4">
    <source>
        <dbReference type="ARBA" id="ARBA00022807"/>
    </source>
</evidence>
<dbReference type="Proteomes" id="UP001430990">
    <property type="component" value="Plasmid pCC829_3"/>
</dbReference>
<evidence type="ECO:0000313" key="7">
    <source>
        <dbReference type="Proteomes" id="UP001430990"/>
    </source>
</evidence>
<evidence type="ECO:0000256" key="2">
    <source>
        <dbReference type="ARBA" id="ARBA00022670"/>
    </source>
</evidence>
<sequence>MMKTVSADMIPDHFWRIRYDQKHDRDSPTLPSLSESPNCQNFAYALLKHFGFEVYPFRSSNLWEDTTETCLVSDELRPLDLLLFNRTENAWGAHVALYLGDDQAIHLSKKQSAPVIWSFAQFLELPEYRTFVGAKRLRHLGVGL</sequence>
<keyword evidence="6" id="KW-0614">Plasmid</keyword>
<proteinExistence type="inferred from homology"/>
<reference evidence="6" key="1">
    <citation type="submission" date="2021-11" db="EMBL/GenBank/DDBJ databases">
        <title>Australian commercial rhizobial inoculants.</title>
        <authorList>
            <person name="Kohlmeier M.G."/>
            <person name="O'Hara G.W."/>
            <person name="Colombi E."/>
            <person name="Ramsay J.P."/>
            <person name="Terpolilli J."/>
        </authorList>
    </citation>
    <scope>NUCLEOTIDE SEQUENCE</scope>
    <source>
        <strain evidence="6">CC829</strain>
        <plasmid evidence="6">pCC829_3</plasmid>
    </source>
</reference>
<keyword evidence="2" id="KW-0645">Protease</keyword>
<accession>A0ABY3R1T7</accession>
<keyword evidence="7" id="KW-1185">Reference proteome</keyword>
<dbReference type="Pfam" id="PF00877">
    <property type="entry name" value="NLPC_P60"/>
    <property type="match status" value="1"/>
</dbReference>
<comment type="similarity">
    <text evidence="1">Belongs to the peptidase C40 family.</text>
</comment>
<geneLocation type="plasmid" evidence="6 7">
    <name>pCC829_3</name>
</geneLocation>
<dbReference type="EMBL" id="CP088103">
    <property type="protein sequence ID" value="UFW92237.1"/>
    <property type="molecule type" value="Genomic_DNA"/>
</dbReference>
<protein>
    <submittedName>
        <fullName evidence="6">C40 family peptidase</fullName>
    </submittedName>
</protein>
<keyword evidence="3" id="KW-0378">Hydrolase</keyword>
<evidence type="ECO:0000256" key="1">
    <source>
        <dbReference type="ARBA" id="ARBA00007074"/>
    </source>
</evidence>
<keyword evidence="4" id="KW-0788">Thiol protease</keyword>
<organism evidence="6 7">
    <name type="scientific">Bradyrhizobium barranii</name>
    <dbReference type="NCBI Taxonomy" id="2992140"/>
    <lineage>
        <taxon>Bacteria</taxon>
        <taxon>Pseudomonadati</taxon>
        <taxon>Pseudomonadota</taxon>
        <taxon>Alphaproteobacteria</taxon>
        <taxon>Hyphomicrobiales</taxon>
        <taxon>Nitrobacteraceae</taxon>
        <taxon>Bradyrhizobium</taxon>
    </lineage>
</organism>
<dbReference type="SUPFAM" id="SSF54001">
    <property type="entry name" value="Cysteine proteinases"/>
    <property type="match status" value="1"/>
</dbReference>
<feature type="domain" description="NlpC/P60" evidence="5">
    <location>
        <begin position="39"/>
        <end position="110"/>
    </location>
</feature>
<evidence type="ECO:0000259" key="5">
    <source>
        <dbReference type="Pfam" id="PF00877"/>
    </source>
</evidence>
<dbReference type="Gene3D" id="3.90.1720.10">
    <property type="entry name" value="endopeptidase domain like (from Nostoc punctiforme)"/>
    <property type="match status" value="1"/>
</dbReference>
<evidence type="ECO:0000313" key="6">
    <source>
        <dbReference type="EMBL" id="UFW92237.1"/>
    </source>
</evidence>
<evidence type="ECO:0000256" key="3">
    <source>
        <dbReference type="ARBA" id="ARBA00022801"/>
    </source>
</evidence>
<gene>
    <name evidence="6" type="ORF">BjapCC829_49900</name>
</gene>
<dbReference type="InterPro" id="IPR000064">
    <property type="entry name" value="NLP_P60_dom"/>
</dbReference>
<dbReference type="InterPro" id="IPR038765">
    <property type="entry name" value="Papain-like_cys_pep_sf"/>
</dbReference>